<keyword evidence="4" id="KW-1185">Reference proteome</keyword>
<feature type="domain" description="Formyl transferase N-terminal" evidence="1">
    <location>
        <begin position="39"/>
        <end position="194"/>
    </location>
</feature>
<dbReference type="Gene3D" id="3.40.50.12230">
    <property type="match status" value="1"/>
</dbReference>
<dbReference type="InterPro" id="IPR002376">
    <property type="entry name" value="Formyl_transf_N"/>
</dbReference>
<dbReference type="InterPro" id="IPR011034">
    <property type="entry name" value="Formyl_transferase-like_C_sf"/>
</dbReference>
<sequence>MPIADIERSTEQATALLRAAVVGAVGSTEILLAELSRAEGWQVPLVVTLPPELHGRHSDIVDLAPHAAAAGAELLYVARTNDAATLSAVRAAQPDYVFVVGWSQIVNAEFLNIAARGSIGYHPAPLPRLRGRAAIPWTILLDEPISASSLFWIGEGTDDGDILAQRYFHVARDETAQSLYDKHMDALGALLREVLPKLASGQQPRTPQDDRFATWATKRTPADGRIDWQESATSIHRLVRAVGSPYPGAFTTLGSRHLTVSGTRLVSGTERHHAMPGQIVAKIGDSLVVQTGDGLLEITDWTFEDGRSPAIHSILGRG</sequence>
<name>A0ABY1QID2_9SPHN</name>
<dbReference type="SUPFAM" id="SSF53328">
    <property type="entry name" value="Formyltransferase"/>
    <property type="match status" value="1"/>
</dbReference>
<dbReference type="Pfam" id="PF02911">
    <property type="entry name" value="Formyl_trans_C"/>
    <property type="match status" value="1"/>
</dbReference>
<proteinExistence type="predicted"/>
<dbReference type="Pfam" id="PF00551">
    <property type="entry name" value="Formyl_trans_N"/>
    <property type="match status" value="1"/>
</dbReference>
<evidence type="ECO:0000259" key="2">
    <source>
        <dbReference type="Pfam" id="PF02911"/>
    </source>
</evidence>
<protein>
    <submittedName>
        <fullName evidence="3">Methionyl-tRNA formyltransferase</fullName>
    </submittedName>
</protein>
<evidence type="ECO:0000313" key="4">
    <source>
        <dbReference type="Proteomes" id="UP001157910"/>
    </source>
</evidence>
<organism evidence="3 4">
    <name type="scientific">Novosphingobium panipatense</name>
    <dbReference type="NCBI Taxonomy" id="428991"/>
    <lineage>
        <taxon>Bacteria</taxon>
        <taxon>Pseudomonadati</taxon>
        <taxon>Pseudomonadota</taxon>
        <taxon>Alphaproteobacteria</taxon>
        <taxon>Sphingomonadales</taxon>
        <taxon>Sphingomonadaceae</taxon>
        <taxon>Novosphingobium</taxon>
    </lineage>
</organism>
<dbReference type="Proteomes" id="UP001157910">
    <property type="component" value="Unassembled WGS sequence"/>
</dbReference>
<dbReference type="InterPro" id="IPR036477">
    <property type="entry name" value="Formyl_transf_N_sf"/>
</dbReference>
<dbReference type="SUPFAM" id="SSF50486">
    <property type="entry name" value="FMT C-terminal domain-like"/>
    <property type="match status" value="1"/>
</dbReference>
<evidence type="ECO:0000313" key="3">
    <source>
        <dbReference type="EMBL" id="SMP71876.1"/>
    </source>
</evidence>
<dbReference type="PANTHER" id="PTHR11138:SF5">
    <property type="entry name" value="METHIONYL-TRNA FORMYLTRANSFERASE, MITOCHONDRIAL"/>
    <property type="match status" value="1"/>
</dbReference>
<feature type="domain" description="Formyl transferase C-terminal" evidence="2">
    <location>
        <begin position="220"/>
        <end position="313"/>
    </location>
</feature>
<reference evidence="3 4" key="1">
    <citation type="submission" date="2017-05" db="EMBL/GenBank/DDBJ databases">
        <authorList>
            <person name="Varghese N."/>
            <person name="Submissions S."/>
        </authorList>
    </citation>
    <scope>NUCLEOTIDE SEQUENCE [LARGE SCALE GENOMIC DNA]</scope>
    <source>
        <strain evidence="3 4">SM16</strain>
    </source>
</reference>
<evidence type="ECO:0000259" key="1">
    <source>
        <dbReference type="Pfam" id="PF00551"/>
    </source>
</evidence>
<dbReference type="EMBL" id="FXUI01000006">
    <property type="protein sequence ID" value="SMP71876.1"/>
    <property type="molecule type" value="Genomic_DNA"/>
</dbReference>
<dbReference type="PANTHER" id="PTHR11138">
    <property type="entry name" value="METHIONYL-TRNA FORMYLTRANSFERASE"/>
    <property type="match status" value="1"/>
</dbReference>
<dbReference type="RefSeq" id="WP_283406303.1">
    <property type="nucleotide sequence ID" value="NZ_FXUI01000006.1"/>
</dbReference>
<gene>
    <name evidence="3" type="ORF">SAMN06296065_10678</name>
</gene>
<dbReference type="InterPro" id="IPR005793">
    <property type="entry name" value="Formyl_trans_C"/>
</dbReference>
<dbReference type="CDD" id="cd08702">
    <property type="entry name" value="Arna_FMT_C"/>
    <property type="match status" value="1"/>
</dbReference>
<accession>A0ABY1QID2</accession>
<comment type="caution">
    <text evidence="3">The sequence shown here is derived from an EMBL/GenBank/DDBJ whole genome shotgun (WGS) entry which is preliminary data.</text>
</comment>